<dbReference type="AlphaFoldDB" id="A0AA38FVR6"/>
<gene>
    <name evidence="1" type="ORF">KI387_025625</name>
</gene>
<name>A0AA38FVR6_TAXCH</name>
<dbReference type="EMBL" id="JAHRHJ020000006">
    <property type="protein sequence ID" value="KAH9310590.1"/>
    <property type="molecule type" value="Genomic_DNA"/>
</dbReference>
<keyword evidence="2" id="KW-1185">Reference proteome</keyword>
<organism evidence="1 2">
    <name type="scientific">Taxus chinensis</name>
    <name type="common">Chinese yew</name>
    <name type="synonym">Taxus wallichiana var. chinensis</name>
    <dbReference type="NCBI Taxonomy" id="29808"/>
    <lineage>
        <taxon>Eukaryota</taxon>
        <taxon>Viridiplantae</taxon>
        <taxon>Streptophyta</taxon>
        <taxon>Embryophyta</taxon>
        <taxon>Tracheophyta</taxon>
        <taxon>Spermatophyta</taxon>
        <taxon>Pinopsida</taxon>
        <taxon>Pinidae</taxon>
        <taxon>Conifers II</taxon>
        <taxon>Cupressales</taxon>
        <taxon>Taxaceae</taxon>
        <taxon>Taxus</taxon>
    </lineage>
</organism>
<protein>
    <submittedName>
        <fullName evidence="1">Uncharacterized protein</fullName>
    </submittedName>
</protein>
<sequence>MAMEVVVVDALVNALSRNDRGMRQNRILKRSLWRVMELLSAEQKGEALHVCVHLAKHPLNPVFRDWRVLFLCGYFASGLQGFRLRSAAAYLCSSDLWGCCASIWLVLCG</sequence>
<evidence type="ECO:0000313" key="2">
    <source>
        <dbReference type="Proteomes" id="UP000824469"/>
    </source>
</evidence>
<accession>A0AA38FVR6</accession>
<proteinExistence type="predicted"/>
<reference evidence="1 2" key="1">
    <citation type="journal article" date="2021" name="Nat. Plants">
        <title>The Taxus genome provides insights into paclitaxel biosynthesis.</title>
        <authorList>
            <person name="Xiong X."/>
            <person name="Gou J."/>
            <person name="Liao Q."/>
            <person name="Li Y."/>
            <person name="Zhou Q."/>
            <person name="Bi G."/>
            <person name="Li C."/>
            <person name="Du R."/>
            <person name="Wang X."/>
            <person name="Sun T."/>
            <person name="Guo L."/>
            <person name="Liang H."/>
            <person name="Lu P."/>
            <person name="Wu Y."/>
            <person name="Zhang Z."/>
            <person name="Ro D.K."/>
            <person name="Shang Y."/>
            <person name="Huang S."/>
            <person name="Yan J."/>
        </authorList>
    </citation>
    <scope>NUCLEOTIDE SEQUENCE [LARGE SCALE GENOMIC DNA]</scope>
    <source>
        <strain evidence="1">Ta-2019</strain>
    </source>
</reference>
<evidence type="ECO:0000313" key="1">
    <source>
        <dbReference type="EMBL" id="KAH9310590.1"/>
    </source>
</evidence>
<comment type="caution">
    <text evidence="1">The sequence shown here is derived from an EMBL/GenBank/DDBJ whole genome shotgun (WGS) entry which is preliminary data.</text>
</comment>
<feature type="non-terminal residue" evidence="1">
    <location>
        <position position="109"/>
    </location>
</feature>
<dbReference type="Proteomes" id="UP000824469">
    <property type="component" value="Unassembled WGS sequence"/>
</dbReference>